<reference evidence="1 2" key="1">
    <citation type="journal article" date="2007" name="Nature">
        <title>Evolution of genes and genomes on the Drosophila phylogeny.</title>
        <authorList>
            <consortium name="Drosophila 12 Genomes Consortium"/>
            <person name="Clark A.G."/>
            <person name="Eisen M.B."/>
            <person name="Smith D.R."/>
            <person name="Bergman C.M."/>
            <person name="Oliver B."/>
            <person name="Markow T.A."/>
            <person name="Kaufman T.C."/>
            <person name="Kellis M."/>
            <person name="Gelbart W."/>
            <person name="Iyer V.N."/>
            <person name="Pollard D.A."/>
            <person name="Sackton T.B."/>
            <person name="Larracuente A.M."/>
            <person name="Singh N.D."/>
            <person name="Abad J.P."/>
            <person name="Abt D.N."/>
            <person name="Adryan B."/>
            <person name="Aguade M."/>
            <person name="Akashi H."/>
            <person name="Anderson W.W."/>
            <person name="Aquadro C.F."/>
            <person name="Ardell D.H."/>
            <person name="Arguello R."/>
            <person name="Artieri C.G."/>
            <person name="Barbash D.A."/>
            <person name="Barker D."/>
            <person name="Barsanti P."/>
            <person name="Batterham P."/>
            <person name="Batzoglou S."/>
            <person name="Begun D."/>
            <person name="Bhutkar A."/>
            <person name="Blanco E."/>
            <person name="Bosak S.A."/>
            <person name="Bradley R.K."/>
            <person name="Brand A.D."/>
            <person name="Brent M.R."/>
            <person name="Brooks A.N."/>
            <person name="Brown R.H."/>
            <person name="Butlin R.K."/>
            <person name="Caggese C."/>
            <person name="Calvi B.R."/>
            <person name="Bernardo de Carvalho A."/>
            <person name="Caspi A."/>
            <person name="Castrezana S."/>
            <person name="Celniker S.E."/>
            <person name="Chang J.L."/>
            <person name="Chapple C."/>
            <person name="Chatterji S."/>
            <person name="Chinwalla A."/>
            <person name="Civetta A."/>
            <person name="Clifton S.W."/>
            <person name="Comeron J.M."/>
            <person name="Costello J.C."/>
            <person name="Coyne J.A."/>
            <person name="Daub J."/>
            <person name="David R.G."/>
            <person name="Delcher A.L."/>
            <person name="Delehaunty K."/>
            <person name="Do C.B."/>
            <person name="Ebling H."/>
            <person name="Edwards K."/>
            <person name="Eickbush T."/>
            <person name="Evans J.D."/>
            <person name="Filipski A."/>
            <person name="Findeiss S."/>
            <person name="Freyhult E."/>
            <person name="Fulton L."/>
            <person name="Fulton R."/>
            <person name="Garcia A.C."/>
            <person name="Gardiner A."/>
            <person name="Garfield D.A."/>
            <person name="Garvin B.E."/>
            <person name="Gibson G."/>
            <person name="Gilbert D."/>
            <person name="Gnerre S."/>
            <person name="Godfrey J."/>
            <person name="Good R."/>
            <person name="Gotea V."/>
            <person name="Gravely B."/>
            <person name="Greenberg A.J."/>
            <person name="Griffiths-Jones S."/>
            <person name="Gross S."/>
            <person name="Guigo R."/>
            <person name="Gustafson E.A."/>
            <person name="Haerty W."/>
            <person name="Hahn M.W."/>
            <person name="Halligan D.L."/>
            <person name="Halpern A.L."/>
            <person name="Halter G.M."/>
            <person name="Han M.V."/>
            <person name="Heger A."/>
            <person name="Hillier L."/>
            <person name="Hinrichs A.S."/>
            <person name="Holmes I."/>
            <person name="Hoskins R.A."/>
            <person name="Hubisz M.J."/>
            <person name="Hultmark D."/>
            <person name="Huntley M.A."/>
            <person name="Jaffe D.B."/>
            <person name="Jagadeeshan S."/>
            <person name="Jeck W.R."/>
            <person name="Johnson J."/>
            <person name="Jones C.D."/>
            <person name="Jordan W.C."/>
            <person name="Karpen G.H."/>
            <person name="Kataoka E."/>
            <person name="Keightley P.D."/>
            <person name="Kheradpour P."/>
            <person name="Kirkness E.F."/>
            <person name="Koerich L.B."/>
            <person name="Kristiansen K."/>
            <person name="Kudrna D."/>
            <person name="Kulathinal R.J."/>
            <person name="Kumar S."/>
            <person name="Kwok R."/>
            <person name="Lander E."/>
            <person name="Langley C.H."/>
            <person name="Lapoint R."/>
            <person name="Lazzaro B.P."/>
            <person name="Lee S.J."/>
            <person name="Levesque L."/>
            <person name="Li R."/>
            <person name="Lin C.F."/>
            <person name="Lin M.F."/>
            <person name="Lindblad-Toh K."/>
            <person name="Llopart A."/>
            <person name="Long M."/>
            <person name="Low L."/>
            <person name="Lozovsky E."/>
            <person name="Lu J."/>
            <person name="Luo M."/>
            <person name="Machado C.A."/>
            <person name="Makalowski W."/>
            <person name="Marzo M."/>
            <person name="Matsuda M."/>
            <person name="Matzkin L."/>
            <person name="McAllister B."/>
            <person name="McBride C.S."/>
            <person name="McKernan B."/>
            <person name="McKernan K."/>
            <person name="Mendez-Lago M."/>
            <person name="Minx P."/>
            <person name="Mollenhauer M.U."/>
            <person name="Montooth K."/>
            <person name="Mount S.M."/>
            <person name="Mu X."/>
            <person name="Myers E."/>
            <person name="Negre B."/>
            <person name="Newfeld S."/>
            <person name="Nielsen R."/>
            <person name="Noor M.A."/>
            <person name="O'Grady P."/>
            <person name="Pachter L."/>
            <person name="Papaceit M."/>
            <person name="Parisi M.J."/>
            <person name="Parisi M."/>
            <person name="Parts L."/>
            <person name="Pedersen J.S."/>
            <person name="Pesole G."/>
            <person name="Phillippy A.M."/>
            <person name="Ponting C.P."/>
            <person name="Pop M."/>
            <person name="Porcelli D."/>
            <person name="Powell J.R."/>
            <person name="Prohaska S."/>
            <person name="Pruitt K."/>
            <person name="Puig M."/>
            <person name="Quesneville H."/>
            <person name="Ram K.R."/>
            <person name="Rand D."/>
            <person name="Rasmussen M.D."/>
            <person name="Reed L.K."/>
            <person name="Reenan R."/>
            <person name="Reily A."/>
            <person name="Remington K.A."/>
            <person name="Rieger T.T."/>
            <person name="Ritchie M.G."/>
            <person name="Robin C."/>
            <person name="Rogers Y.H."/>
            <person name="Rohde C."/>
            <person name="Rozas J."/>
            <person name="Rubenfield M.J."/>
            <person name="Ruiz A."/>
            <person name="Russo S."/>
            <person name="Salzberg S.L."/>
            <person name="Sanchez-Gracia A."/>
            <person name="Saranga D.J."/>
            <person name="Sato H."/>
            <person name="Schaeffer S.W."/>
            <person name="Schatz M.C."/>
            <person name="Schlenke T."/>
            <person name="Schwartz R."/>
            <person name="Segarra C."/>
            <person name="Singh R.S."/>
            <person name="Sirot L."/>
            <person name="Sirota M."/>
            <person name="Sisneros N.B."/>
            <person name="Smith C.D."/>
            <person name="Smith T.F."/>
            <person name="Spieth J."/>
            <person name="Stage D.E."/>
            <person name="Stark A."/>
            <person name="Stephan W."/>
            <person name="Strausberg R.L."/>
            <person name="Strempel S."/>
            <person name="Sturgill D."/>
            <person name="Sutton G."/>
            <person name="Sutton G.G."/>
            <person name="Tao W."/>
            <person name="Teichmann S."/>
            <person name="Tobari Y.N."/>
            <person name="Tomimura Y."/>
            <person name="Tsolas J.M."/>
            <person name="Valente V.L."/>
            <person name="Venter E."/>
            <person name="Venter J.C."/>
            <person name="Vicario S."/>
            <person name="Vieira F.G."/>
            <person name="Vilella A.J."/>
            <person name="Villasante A."/>
            <person name="Walenz B."/>
            <person name="Wang J."/>
            <person name="Wasserman M."/>
            <person name="Watts T."/>
            <person name="Wilson D."/>
            <person name="Wilson R.K."/>
            <person name="Wing R.A."/>
            <person name="Wolfner M.F."/>
            <person name="Wong A."/>
            <person name="Wong G.K."/>
            <person name="Wu C.I."/>
            <person name="Wu G."/>
            <person name="Yamamoto D."/>
            <person name="Yang H.P."/>
            <person name="Yang S.P."/>
            <person name="Yorke J.A."/>
            <person name="Yoshida K."/>
            <person name="Zdobnov E."/>
            <person name="Zhang P."/>
            <person name="Zhang Y."/>
            <person name="Zimin A.V."/>
            <person name="Baldwin J."/>
            <person name="Abdouelleil A."/>
            <person name="Abdulkadir J."/>
            <person name="Abebe A."/>
            <person name="Abera B."/>
            <person name="Abreu J."/>
            <person name="Acer S.C."/>
            <person name="Aftuck L."/>
            <person name="Alexander A."/>
            <person name="An P."/>
            <person name="Anderson E."/>
            <person name="Anderson S."/>
            <person name="Arachi H."/>
            <person name="Azer M."/>
            <person name="Bachantsang P."/>
            <person name="Barry A."/>
            <person name="Bayul T."/>
            <person name="Berlin A."/>
            <person name="Bessette D."/>
            <person name="Bloom T."/>
            <person name="Blye J."/>
            <person name="Boguslavskiy L."/>
            <person name="Bonnet C."/>
            <person name="Boukhgalter B."/>
            <person name="Bourzgui I."/>
            <person name="Brown A."/>
            <person name="Cahill P."/>
            <person name="Channer S."/>
            <person name="Cheshatsang Y."/>
            <person name="Chuda L."/>
            <person name="Citroen M."/>
            <person name="Collymore A."/>
            <person name="Cooke P."/>
            <person name="Costello M."/>
            <person name="D'Aco K."/>
            <person name="Daza R."/>
            <person name="De Haan G."/>
            <person name="DeGray S."/>
            <person name="DeMaso C."/>
            <person name="Dhargay N."/>
            <person name="Dooley K."/>
            <person name="Dooley E."/>
            <person name="Doricent M."/>
            <person name="Dorje P."/>
            <person name="Dorjee K."/>
            <person name="Dupes A."/>
            <person name="Elong R."/>
            <person name="Falk J."/>
            <person name="Farina A."/>
            <person name="Faro S."/>
            <person name="Ferguson D."/>
            <person name="Fisher S."/>
            <person name="Foley C.D."/>
            <person name="Franke A."/>
            <person name="Friedrich D."/>
            <person name="Gadbois L."/>
            <person name="Gearin G."/>
            <person name="Gearin C.R."/>
            <person name="Giannoukos G."/>
            <person name="Goode T."/>
            <person name="Graham J."/>
            <person name="Grandbois E."/>
            <person name="Grewal S."/>
            <person name="Gyaltsen K."/>
            <person name="Hafez N."/>
            <person name="Hagos B."/>
            <person name="Hall J."/>
            <person name="Henson C."/>
            <person name="Hollinger A."/>
            <person name="Honan T."/>
            <person name="Huard M.D."/>
            <person name="Hughes L."/>
            <person name="Hurhula B."/>
            <person name="Husby M.E."/>
            <person name="Kamat A."/>
            <person name="Kanga B."/>
            <person name="Kashin S."/>
            <person name="Khazanovich D."/>
            <person name="Kisner P."/>
            <person name="Lance K."/>
            <person name="Lara M."/>
            <person name="Lee W."/>
            <person name="Lennon N."/>
            <person name="Letendre F."/>
            <person name="LeVine R."/>
            <person name="Lipovsky A."/>
            <person name="Liu X."/>
            <person name="Liu J."/>
            <person name="Liu S."/>
            <person name="Lokyitsang T."/>
            <person name="Lokyitsang Y."/>
            <person name="Lubonja R."/>
            <person name="Lui A."/>
            <person name="MacDonald P."/>
            <person name="Magnisalis V."/>
            <person name="Maru K."/>
            <person name="Matthews C."/>
            <person name="McCusker W."/>
            <person name="McDonough S."/>
            <person name="Mehta T."/>
            <person name="Meldrim J."/>
            <person name="Meneus L."/>
            <person name="Mihai O."/>
            <person name="Mihalev A."/>
            <person name="Mihova T."/>
            <person name="Mittelman R."/>
            <person name="Mlenga V."/>
            <person name="Montmayeur A."/>
            <person name="Mulrain L."/>
            <person name="Navidi A."/>
            <person name="Naylor J."/>
            <person name="Negash T."/>
            <person name="Nguyen T."/>
            <person name="Nguyen N."/>
            <person name="Nicol R."/>
            <person name="Norbu C."/>
            <person name="Norbu N."/>
            <person name="Novod N."/>
            <person name="O'Neill B."/>
            <person name="Osman S."/>
            <person name="Markiewicz E."/>
            <person name="Oyono O.L."/>
            <person name="Patti C."/>
            <person name="Phunkhang P."/>
            <person name="Pierre F."/>
            <person name="Priest M."/>
            <person name="Raghuraman S."/>
            <person name="Rege F."/>
            <person name="Reyes R."/>
            <person name="Rise C."/>
            <person name="Rogov P."/>
            <person name="Ross K."/>
            <person name="Ryan E."/>
            <person name="Settipalli S."/>
            <person name="Shea T."/>
            <person name="Sherpa N."/>
            <person name="Shi L."/>
            <person name="Shih D."/>
            <person name="Sparrow T."/>
            <person name="Spaulding J."/>
            <person name="Stalker J."/>
            <person name="Stange-Thomann N."/>
            <person name="Stavropoulos S."/>
            <person name="Stone C."/>
            <person name="Strader C."/>
            <person name="Tesfaye S."/>
            <person name="Thomson T."/>
            <person name="Thoulutsang Y."/>
            <person name="Thoulutsang D."/>
            <person name="Topham K."/>
            <person name="Topping I."/>
            <person name="Tsamla T."/>
            <person name="Vassiliev H."/>
            <person name="Vo A."/>
            <person name="Wangchuk T."/>
            <person name="Wangdi T."/>
            <person name="Weiand M."/>
            <person name="Wilkinson J."/>
            <person name="Wilson A."/>
            <person name="Yadav S."/>
            <person name="Young G."/>
            <person name="Yu Q."/>
            <person name="Zembek L."/>
            <person name="Zhong D."/>
            <person name="Zimmer A."/>
            <person name="Zwirko Z."/>
            <person name="Jaffe D.B."/>
            <person name="Alvarez P."/>
            <person name="Brockman W."/>
            <person name="Butler J."/>
            <person name="Chin C."/>
            <person name="Gnerre S."/>
            <person name="Grabherr M."/>
            <person name="Kleber M."/>
            <person name="Mauceli E."/>
            <person name="MacCallum I."/>
        </authorList>
    </citation>
    <scope>NUCLEOTIDE SEQUENCE [LARGE SCALE GENOMIC DNA]</scope>
    <source>
        <strain evidence="2">Tucson 15010-1051.87</strain>
    </source>
</reference>
<organism evidence="1 2">
    <name type="scientific">Drosophila virilis</name>
    <name type="common">Fruit fly</name>
    <dbReference type="NCBI Taxonomy" id="7244"/>
    <lineage>
        <taxon>Eukaryota</taxon>
        <taxon>Metazoa</taxon>
        <taxon>Ecdysozoa</taxon>
        <taxon>Arthropoda</taxon>
        <taxon>Hexapoda</taxon>
        <taxon>Insecta</taxon>
        <taxon>Pterygota</taxon>
        <taxon>Neoptera</taxon>
        <taxon>Endopterygota</taxon>
        <taxon>Diptera</taxon>
        <taxon>Brachycera</taxon>
        <taxon>Muscomorpha</taxon>
        <taxon>Ephydroidea</taxon>
        <taxon>Drosophilidae</taxon>
        <taxon>Drosophila</taxon>
    </lineage>
</organism>
<keyword evidence="2" id="KW-1185">Reference proteome</keyword>
<dbReference type="EMBL" id="CH940648">
    <property type="protein sequence ID" value="KRF79394.1"/>
    <property type="molecule type" value="Genomic_DNA"/>
</dbReference>
<protein>
    <submittedName>
        <fullName evidence="1">Uncharacterized protein, isoform A</fullName>
    </submittedName>
</protein>
<name>A0A0Q9W3E9_DROVI</name>
<evidence type="ECO:0000313" key="2">
    <source>
        <dbReference type="Proteomes" id="UP000008792"/>
    </source>
</evidence>
<dbReference type="Proteomes" id="UP000008792">
    <property type="component" value="Unassembled WGS sequence"/>
</dbReference>
<dbReference type="AlphaFoldDB" id="A0A0Q9W3E9"/>
<accession>A0A0Q9W3E9</accession>
<sequence>MFWVSAVHFKLCGNCKMNTTGWAPFWMSKGDHRIVRKLRTYTDGDPHLALCVIDGYEITAEIETFICFWAPYMGCQAAASKNYINIHHMHHIACQVCARYCKCQKQRITAKASPSSSYFGMPGKWLMLWPFIYAFA</sequence>
<evidence type="ECO:0000313" key="1">
    <source>
        <dbReference type="EMBL" id="KRF79394.1"/>
    </source>
</evidence>
<proteinExistence type="predicted"/>
<dbReference type="OrthoDB" id="7867513at2759"/>
<gene>
    <name evidence="1" type="primary">Dvir\GJ25750</name>
    <name evidence="1" type="ORF">Dvir_GJ25750</name>
</gene>